<evidence type="ECO:0000313" key="1">
    <source>
        <dbReference type="EMBL" id="QOV08293.1"/>
    </source>
</evidence>
<gene>
    <name evidence="1" type="ORF">Kirov_94</name>
</gene>
<dbReference type="Proteomes" id="UP000594029">
    <property type="component" value="Segment"/>
</dbReference>
<protein>
    <submittedName>
        <fullName evidence="1">Uncharacterized protein</fullName>
    </submittedName>
</protein>
<proteinExistence type="predicted"/>
<dbReference type="EMBL" id="MW084976">
    <property type="protein sequence ID" value="QOV08293.1"/>
    <property type="molecule type" value="Genomic_DNA"/>
</dbReference>
<evidence type="ECO:0000313" key="2">
    <source>
        <dbReference type="Proteomes" id="UP000594029"/>
    </source>
</evidence>
<accession>A0A7U3RZ12</accession>
<keyword evidence="2" id="KW-1185">Reference proteome</keyword>
<name>A0A7U3RZ12_9CAUD</name>
<sequence length="88" mass="10240">MKLVYRIEGMYDRLGSEIVNERRQARRYFIESMLIGSTAKLVNADDLDMVVETSTIEDIFIHGNSVKLVTKNTEYLLTPHIEDFEELN</sequence>
<organism evidence="1 2">
    <name type="scientific">Bacillus phage Kirov</name>
    <dbReference type="NCBI Taxonomy" id="2783539"/>
    <lineage>
        <taxon>Viruses</taxon>
        <taxon>Duplodnaviria</taxon>
        <taxon>Heunggongvirae</taxon>
        <taxon>Uroviricota</taxon>
        <taxon>Caudoviricetes</taxon>
        <taxon>Andregratiavirinae</taxon>
        <taxon>Kirovvirus</taxon>
        <taxon>Kirovvirus kirov</taxon>
    </lineage>
</organism>
<reference evidence="1 2" key="1">
    <citation type="submission" date="2020-10" db="EMBL/GenBank/DDBJ databases">
        <authorList>
            <person name="Kazantseva O.A."/>
            <person name="Piligrimova E.G."/>
            <person name="Shadrin A.M."/>
        </authorList>
    </citation>
    <scope>NUCLEOTIDE SEQUENCE [LARGE SCALE GENOMIC DNA]</scope>
</reference>